<dbReference type="PANTHER" id="PTHR43140">
    <property type="entry name" value="TYPE-1 RESTRICTION ENZYME ECOKI SPECIFICITY PROTEIN"/>
    <property type="match status" value="1"/>
</dbReference>
<evidence type="ECO:0000313" key="5">
    <source>
        <dbReference type="EMBL" id="SEH06971.1"/>
    </source>
</evidence>
<protein>
    <submittedName>
        <fullName evidence="5">EcoKI restriction-modification system protein HsdS</fullName>
    </submittedName>
</protein>
<comment type="similarity">
    <text evidence="1">Belongs to the type-I restriction system S methylase family.</text>
</comment>
<evidence type="ECO:0000256" key="3">
    <source>
        <dbReference type="ARBA" id="ARBA00023125"/>
    </source>
</evidence>
<dbReference type="PANTHER" id="PTHR43140:SF1">
    <property type="entry name" value="TYPE I RESTRICTION ENZYME ECOKI SPECIFICITY SUBUNIT"/>
    <property type="match status" value="1"/>
</dbReference>
<dbReference type="EMBL" id="FMSV02000512">
    <property type="protein sequence ID" value="SEH06971.1"/>
    <property type="molecule type" value="Genomic_DNA"/>
</dbReference>
<reference evidence="5 6" key="1">
    <citation type="submission" date="2016-10" db="EMBL/GenBank/DDBJ databases">
        <authorList>
            <person name="de Groot N.N."/>
        </authorList>
    </citation>
    <scope>NUCLEOTIDE SEQUENCE [LARGE SCALE GENOMIC DNA]</scope>
    <source>
        <strain evidence="5">MBHS1</strain>
    </source>
</reference>
<dbReference type="Proteomes" id="UP000236724">
    <property type="component" value="Unassembled WGS sequence"/>
</dbReference>
<keyword evidence="6" id="KW-1185">Reference proteome</keyword>
<sequence length="479" mass="54569">MGEWSKVYIQNLPTYMQLIEKYFQFAHIEKENTSVELLLDKLTFKLPKGLTKKEIKETGLFPVVSQSKDMIVGYSNAEESAISKDLPLIVYGDHSKIIKFVDFPFVIGADGVKLLKSKKNILPKYFYYSLIGLETDTKNYGRHFSLLKKKYLTIPLSLNKQRKVVKFVEDLKEKEILNKKPYFSLLVEKTIKCLQSNSINGLKLNNELTHQQALLKKLRQQILQEAIEGKLTANWRAANPDVEPASALLERIAAEKAELVKAKKIKKQKPLSPINDEEKPFELPDGWVWCRLREITNIVRGGSPRPAGDLRFYQGNIPFLKVADLTATNATYLNSHTYTIKEAGLHKTRKVPANTLMLTNSGATLGIPKICRFETTFNDGIAAFIYMNNDLFKPYFYYVLSSKTQWFLEEASRGQGQPNLNTDIIGETFIFLPPLPEQKAIVTKVEKLLTLCDQLETQITQNQTHAEALMQAVLHEAFS</sequence>
<dbReference type="Pfam" id="PF01420">
    <property type="entry name" value="Methylase_S"/>
    <property type="match status" value="1"/>
</dbReference>
<evidence type="ECO:0000259" key="4">
    <source>
        <dbReference type="Pfam" id="PF01420"/>
    </source>
</evidence>
<dbReference type="GO" id="GO:0009307">
    <property type="term" value="P:DNA restriction-modification system"/>
    <property type="evidence" value="ECO:0007669"/>
    <property type="project" value="UniProtKB-KW"/>
</dbReference>
<name>A0A1H6FC58_9GAMM</name>
<gene>
    <name evidence="5" type="ORF">MBHS_02837</name>
</gene>
<feature type="domain" description="Type I restriction modification DNA specificity" evidence="4">
    <location>
        <begin position="284"/>
        <end position="461"/>
    </location>
</feature>
<dbReference type="InterPro" id="IPR044946">
    <property type="entry name" value="Restrct_endonuc_typeI_TRD_sf"/>
</dbReference>
<evidence type="ECO:0000313" key="6">
    <source>
        <dbReference type="Proteomes" id="UP000236724"/>
    </source>
</evidence>
<dbReference type="OrthoDB" id="398435at2"/>
<dbReference type="SUPFAM" id="SSF116734">
    <property type="entry name" value="DNA methylase specificity domain"/>
    <property type="match status" value="2"/>
</dbReference>
<dbReference type="CDD" id="cd17283">
    <property type="entry name" value="RMtype1_S_Hpy180ORF7835P_TRD2-CR2_like"/>
    <property type="match status" value="1"/>
</dbReference>
<dbReference type="GO" id="GO:0003677">
    <property type="term" value="F:DNA binding"/>
    <property type="evidence" value="ECO:0007669"/>
    <property type="project" value="UniProtKB-KW"/>
</dbReference>
<proteinExistence type="inferred from homology"/>
<dbReference type="InterPro" id="IPR000055">
    <property type="entry name" value="Restrct_endonuc_typeI_TRD"/>
</dbReference>
<evidence type="ECO:0000256" key="1">
    <source>
        <dbReference type="ARBA" id="ARBA00010923"/>
    </source>
</evidence>
<evidence type="ECO:0000256" key="2">
    <source>
        <dbReference type="ARBA" id="ARBA00022747"/>
    </source>
</evidence>
<accession>A0A1H6FC58</accession>
<organism evidence="5 6">
    <name type="scientific">Candidatus Venteria ishoeyi</name>
    <dbReference type="NCBI Taxonomy" id="1899563"/>
    <lineage>
        <taxon>Bacteria</taxon>
        <taxon>Pseudomonadati</taxon>
        <taxon>Pseudomonadota</taxon>
        <taxon>Gammaproteobacteria</taxon>
        <taxon>Thiotrichales</taxon>
        <taxon>Thiotrichaceae</taxon>
        <taxon>Venteria</taxon>
    </lineage>
</organism>
<dbReference type="RefSeq" id="WP_103920693.1">
    <property type="nucleotide sequence ID" value="NZ_FMSV02000512.1"/>
</dbReference>
<keyword evidence="3" id="KW-0238">DNA-binding</keyword>
<dbReference type="Gene3D" id="3.90.220.20">
    <property type="entry name" value="DNA methylase specificity domains"/>
    <property type="match status" value="2"/>
</dbReference>
<dbReference type="InterPro" id="IPR051212">
    <property type="entry name" value="Type-I_RE_S_subunit"/>
</dbReference>
<keyword evidence="2" id="KW-0680">Restriction system</keyword>
<dbReference type="AlphaFoldDB" id="A0A1H6FC58"/>